<keyword evidence="2" id="KW-1185">Reference proteome</keyword>
<accession>A0A4Q9VHQ7</accession>
<name>A0A4Q9VHQ7_9HYPH</name>
<evidence type="ECO:0000313" key="1">
    <source>
        <dbReference type="EMBL" id="TBW34425.1"/>
    </source>
</evidence>
<dbReference type="OrthoDB" id="8481666at2"/>
<evidence type="ECO:0000313" key="2">
    <source>
        <dbReference type="Proteomes" id="UP000292781"/>
    </source>
</evidence>
<dbReference type="Proteomes" id="UP000292781">
    <property type="component" value="Unassembled WGS sequence"/>
</dbReference>
<gene>
    <name evidence="1" type="ORF">EYW49_18475</name>
</gene>
<protein>
    <submittedName>
        <fullName evidence="1">TIGR02301 family protein</fullName>
    </submittedName>
</protein>
<proteinExistence type="predicted"/>
<dbReference type="AlphaFoldDB" id="A0A4Q9VHQ7"/>
<comment type="caution">
    <text evidence="1">The sequence shown here is derived from an EMBL/GenBank/DDBJ whole genome shotgun (WGS) entry which is preliminary data.</text>
</comment>
<reference evidence="1 2" key="1">
    <citation type="submission" date="2019-02" db="EMBL/GenBank/DDBJ databases">
        <title>Siculibacillus lacustris gen. nov., sp. nov., a new rosette-forming bacterium isolated from a freshwater crater lake (Lake St. Ana, Romania).</title>
        <authorList>
            <person name="Felfoldi T."/>
            <person name="Marton Z."/>
            <person name="Szabo A."/>
            <person name="Mentes A."/>
            <person name="Boka K."/>
            <person name="Marialigeti K."/>
            <person name="Mathe I."/>
            <person name="Koncz M."/>
            <person name="Schumann P."/>
            <person name="Toth E."/>
        </authorList>
    </citation>
    <scope>NUCLEOTIDE SEQUENCE [LARGE SCALE GENOMIC DNA]</scope>
    <source>
        <strain evidence="1 2">SA-279</strain>
    </source>
</reference>
<dbReference type="InterPro" id="IPR012645">
    <property type="entry name" value="CHP02301"/>
</dbReference>
<dbReference type="EMBL" id="SJFN01000034">
    <property type="protein sequence ID" value="TBW34425.1"/>
    <property type="molecule type" value="Genomic_DNA"/>
</dbReference>
<dbReference type="Pfam" id="PF09539">
    <property type="entry name" value="DUF2385"/>
    <property type="match status" value="1"/>
</dbReference>
<dbReference type="NCBIfam" id="TIGR02301">
    <property type="entry name" value="TIGR02301 family protein"/>
    <property type="match status" value="1"/>
</dbReference>
<organism evidence="1 2">
    <name type="scientific">Siculibacillus lacustris</name>
    <dbReference type="NCBI Taxonomy" id="1549641"/>
    <lineage>
        <taxon>Bacteria</taxon>
        <taxon>Pseudomonadati</taxon>
        <taxon>Pseudomonadota</taxon>
        <taxon>Alphaproteobacteria</taxon>
        <taxon>Hyphomicrobiales</taxon>
        <taxon>Ancalomicrobiaceae</taxon>
        <taxon>Siculibacillus</taxon>
    </lineage>
</organism>
<sequence>MSRGRSPRRVTRAALALAGVLAAGLATTSFGGPPLVAASRAAETAPYDDQLLRLAEILGALHHLRPLCGADEAQTWRNQMTVLLDAEQPAPERRRRLVDRFNQSYRGLAEIHRVCSATARDLAARYTAEGASLSRDVVARWGVH</sequence>